<feature type="region of interest" description="Disordered" evidence="1">
    <location>
        <begin position="1"/>
        <end position="61"/>
    </location>
</feature>
<evidence type="ECO:0000313" key="3">
    <source>
        <dbReference type="Proteomes" id="UP000654395"/>
    </source>
</evidence>
<sequence>RPRPAHARSAAGQGHAHPRLPRQRDRHLPGNRSSAGPEPAAPARALRPELCGERGPPERTLTWQAMEQMRFLRRELPEEWPVERLALGFGVSPDVVRRVLRSRSCPPPRRRQRQDEKVLGTTATPAPGQGPGPTAAPGSGRAVRAPDSPGLSRLPRGRDGMGRSGQ</sequence>
<dbReference type="InterPro" id="IPR010487">
    <property type="entry name" value="NGRN/Rrg9"/>
</dbReference>
<comment type="caution">
    <text evidence="2">The sequence shown here is derived from an EMBL/GenBank/DDBJ whole genome shotgun (WGS) entry which is preliminary data.</text>
</comment>
<feature type="non-terminal residue" evidence="2">
    <location>
        <position position="166"/>
    </location>
</feature>
<feature type="compositionally biased region" description="Basic and acidic residues" evidence="1">
    <location>
        <begin position="46"/>
        <end position="57"/>
    </location>
</feature>
<feature type="compositionally biased region" description="Basic and acidic residues" evidence="1">
    <location>
        <begin position="156"/>
        <end position="166"/>
    </location>
</feature>
<keyword evidence="3" id="KW-1185">Reference proteome</keyword>
<feature type="non-terminal residue" evidence="2">
    <location>
        <position position="1"/>
    </location>
</feature>
<evidence type="ECO:0000256" key="1">
    <source>
        <dbReference type="SAM" id="MobiDB-lite"/>
    </source>
</evidence>
<dbReference type="PANTHER" id="PTHR13475">
    <property type="entry name" value="NEUGRIN"/>
    <property type="match status" value="1"/>
</dbReference>
<dbReference type="GO" id="GO:0005634">
    <property type="term" value="C:nucleus"/>
    <property type="evidence" value="ECO:0007669"/>
    <property type="project" value="TreeGrafter"/>
</dbReference>
<evidence type="ECO:0000313" key="2">
    <source>
        <dbReference type="EMBL" id="NXX85395.1"/>
    </source>
</evidence>
<dbReference type="AlphaFoldDB" id="A0A852LAP3"/>
<dbReference type="Proteomes" id="UP000654395">
    <property type="component" value="Unassembled WGS sequence"/>
</dbReference>
<gene>
    <name evidence="2" type="primary">Ngrn</name>
    <name evidence="2" type="ORF">UROIND_R15444</name>
</gene>
<reference evidence="2" key="1">
    <citation type="submission" date="2020-02" db="EMBL/GenBank/DDBJ databases">
        <title>Bird 10,000 Genomes (B10K) Project - Family phase.</title>
        <authorList>
            <person name="Zhang G."/>
        </authorList>
    </citation>
    <scope>NUCLEOTIDE SEQUENCE</scope>
    <source>
        <strain evidence="2">B10K-DU-030-59</strain>
    </source>
</reference>
<dbReference type="PANTHER" id="PTHR13475:SF3">
    <property type="entry name" value="NEUGRIN"/>
    <property type="match status" value="1"/>
</dbReference>
<protein>
    <submittedName>
        <fullName evidence="2">NGRN protein</fullName>
    </submittedName>
</protein>
<name>A0A852LAP3_UROIN</name>
<dbReference type="OrthoDB" id="6415470at2759"/>
<proteinExistence type="predicted"/>
<dbReference type="EMBL" id="WBNH01011123">
    <property type="protein sequence ID" value="NXX85395.1"/>
    <property type="molecule type" value="Genomic_DNA"/>
</dbReference>
<feature type="compositionally biased region" description="Low complexity" evidence="1">
    <location>
        <begin position="120"/>
        <end position="138"/>
    </location>
</feature>
<feature type="region of interest" description="Disordered" evidence="1">
    <location>
        <begin position="100"/>
        <end position="166"/>
    </location>
</feature>
<accession>A0A852LAP3</accession>
<organism evidence="2 3">
    <name type="scientific">Urocolius indicus</name>
    <name type="common">Red-faced mousebird</name>
    <name type="synonym">Colius indicus</name>
    <dbReference type="NCBI Taxonomy" id="458196"/>
    <lineage>
        <taxon>Eukaryota</taxon>
        <taxon>Metazoa</taxon>
        <taxon>Chordata</taxon>
        <taxon>Craniata</taxon>
        <taxon>Vertebrata</taxon>
        <taxon>Euteleostomi</taxon>
        <taxon>Archelosauria</taxon>
        <taxon>Archosauria</taxon>
        <taxon>Dinosauria</taxon>
        <taxon>Saurischia</taxon>
        <taxon>Theropoda</taxon>
        <taxon>Coelurosauria</taxon>
        <taxon>Aves</taxon>
        <taxon>Neognathae</taxon>
        <taxon>Neoaves</taxon>
        <taxon>Telluraves</taxon>
        <taxon>Coraciimorphae</taxon>
        <taxon>Coliiformes</taxon>
        <taxon>Coliidae</taxon>
        <taxon>Urocolius</taxon>
    </lineage>
</organism>
<dbReference type="Pfam" id="PF06413">
    <property type="entry name" value="Neugrin"/>
    <property type="match status" value="1"/>
</dbReference>